<keyword evidence="2" id="KW-0472">Membrane</keyword>
<evidence type="ECO:0000313" key="4">
    <source>
        <dbReference type="Proteomes" id="UP001056384"/>
    </source>
</evidence>
<reference evidence="3" key="1">
    <citation type="submission" date="2022-06" db="EMBL/GenBank/DDBJ databases">
        <title>Complete genome sequences of two strains of the flax pathogen Septoria linicola.</title>
        <authorList>
            <person name="Lapalu N."/>
            <person name="Simon A."/>
            <person name="Demenou B."/>
            <person name="Paumier D."/>
            <person name="Guillot M.-P."/>
            <person name="Gout L."/>
            <person name="Valade R."/>
        </authorList>
    </citation>
    <scope>NUCLEOTIDE SEQUENCE</scope>
    <source>
        <strain evidence="3">SE15195</strain>
    </source>
</reference>
<evidence type="ECO:0000256" key="2">
    <source>
        <dbReference type="SAM" id="Phobius"/>
    </source>
</evidence>
<dbReference type="EMBL" id="CP099424">
    <property type="protein sequence ID" value="USW55004.1"/>
    <property type="molecule type" value="Genomic_DNA"/>
</dbReference>
<protein>
    <submittedName>
        <fullName evidence="3">SKG6/AXL2 alpha-helix transmembrane domain-containing protein</fullName>
    </submittedName>
</protein>
<dbReference type="AlphaFoldDB" id="A0A9Q9EM27"/>
<gene>
    <name evidence="3" type="ORF">Slin15195_G083230</name>
</gene>
<feature type="region of interest" description="Disordered" evidence="1">
    <location>
        <begin position="368"/>
        <end position="391"/>
    </location>
</feature>
<feature type="region of interest" description="Disordered" evidence="1">
    <location>
        <begin position="267"/>
        <end position="301"/>
    </location>
</feature>
<name>A0A9Q9EM27_9PEZI</name>
<feature type="region of interest" description="Disordered" evidence="1">
    <location>
        <begin position="332"/>
        <end position="354"/>
    </location>
</feature>
<dbReference type="OrthoDB" id="3643373at2759"/>
<feature type="transmembrane region" description="Helical" evidence="2">
    <location>
        <begin position="230"/>
        <end position="252"/>
    </location>
</feature>
<feature type="compositionally biased region" description="Basic and acidic residues" evidence="1">
    <location>
        <begin position="285"/>
        <end position="295"/>
    </location>
</feature>
<evidence type="ECO:0000313" key="3">
    <source>
        <dbReference type="EMBL" id="USW55004.1"/>
    </source>
</evidence>
<proteinExistence type="predicted"/>
<keyword evidence="2" id="KW-1133">Transmembrane helix</keyword>
<accession>A0A9Q9EM27</accession>
<keyword evidence="2 3" id="KW-0812">Transmembrane</keyword>
<evidence type="ECO:0000256" key="1">
    <source>
        <dbReference type="SAM" id="MobiDB-lite"/>
    </source>
</evidence>
<dbReference type="Proteomes" id="UP001056384">
    <property type="component" value="Chromosome 7"/>
</dbReference>
<organism evidence="3 4">
    <name type="scientific">Septoria linicola</name>
    <dbReference type="NCBI Taxonomy" id="215465"/>
    <lineage>
        <taxon>Eukaryota</taxon>
        <taxon>Fungi</taxon>
        <taxon>Dikarya</taxon>
        <taxon>Ascomycota</taxon>
        <taxon>Pezizomycotina</taxon>
        <taxon>Dothideomycetes</taxon>
        <taxon>Dothideomycetidae</taxon>
        <taxon>Mycosphaerellales</taxon>
        <taxon>Mycosphaerellaceae</taxon>
        <taxon>Septoria</taxon>
    </lineage>
</organism>
<keyword evidence="4" id="KW-1185">Reference proteome</keyword>
<sequence length="391" mass="42189">MASSTLSAYAAVFSYPIRSAETISYTATWSNLGPLTTVFTPPASCNTPLLTNLFVQGRTTWAHDCGWTRTADLPRPDCYPSYTAPDPAAFAGGENFWLPGEQKFYYSPGYSCPAGWQPATTLMTPAPATLGIWDEGQRPLALLNAPGTQVLCCPNAWTLGGLVQCYSRVEISTTFSICLEQTRSSNHTNRPPATSRTTTMVAYTTPAFLLIHESAQAESSQSNSGNTTKIAVGIAVPVAILLAALAGVLFWFRRRKRRREYLHQPVVSDGGEEQHSAEVGAKKSHHEDSYIKPELDGSDANQRVLSHDKPELDGHSQPLLANDALELEDTGISGANEAGHNNNTPGGEVPRAGRHIMELEDTGRQELAYGTGAPSEHPSALQPPQARPVID</sequence>